<dbReference type="AlphaFoldDB" id="A0A243WFJ5"/>
<feature type="region of interest" description="Disordered" evidence="1">
    <location>
        <begin position="170"/>
        <end position="204"/>
    </location>
</feature>
<dbReference type="Pfam" id="PF14200">
    <property type="entry name" value="RicinB_lectin_2"/>
    <property type="match status" value="2"/>
</dbReference>
<dbReference type="Gene3D" id="2.80.10.50">
    <property type="match status" value="2"/>
</dbReference>
<feature type="region of interest" description="Disordered" evidence="1">
    <location>
        <begin position="219"/>
        <end position="277"/>
    </location>
</feature>
<feature type="domain" description="PA14" evidence="2">
    <location>
        <begin position="25"/>
        <end position="164"/>
    </location>
</feature>
<dbReference type="InterPro" id="IPR000772">
    <property type="entry name" value="Ricin_B_lectin"/>
</dbReference>
<dbReference type="InterPro" id="IPR037524">
    <property type="entry name" value="PA14/GLEYA"/>
</dbReference>
<evidence type="ECO:0000313" key="3">
    <source>
        <dbReference type="EMBL" id="OUJ74229.1"/>
    </source>
</evidence>
<dbReference type="SUPFAM" id="SSF56988">
    <property type="entry name" value="Anthrax protective antigen"/>
    <property type="match status" value="1"/>
</dbReference>
<organism evidence="3 4">
    <name type="scientific">Hymenobacter crusticola</name>
    <dbReference type="NCBI Taxonomy" id="1770526"/>
    <lineage>
        <taxon>Bacteria</taxon>
        <taxon>Pseudomonadati</taxon>
        <taxon>Bacteroidota</taxon>
        <taxon>Cytophagia</taxon>
        <taxon>Cytophagales</taxon>
        <taxon>Hymenobacteraceae</taxon>
        <taxon>Hymenobacter</taxon>
    </lineage>
</organism>
<dbReference type="SMART" id="SM00458">
    <property type="entry name" value="RICIN"/>
    <property type="match status" value="1"/>
</dbReference>
<accession>A0A243WFJ5</accession>
<sequence length="536" mass="56514">MLAGAGNTDSTKTTSGVADPAVAQGAGTGLTAFYFNNGTLAGAPTLQRVDATVDFRWGKGAPASSVPADYFSVRWEGLLAAPTTGSYTFAVPSDSGVRLWVNGKKVIDTWSTKGTTSIIGVPVSLAAGEKTSLKLEYYEEEGDATVQLMWTPPGKAPQIIPMSYLYPAGSPTTPDPTGPAQPAVAAAPKPTDASATAKTPAAPAPVVTTEAVAVAMPTMPAPQAKPTPPAPRPAAPVAPKPAPAPKPVAAEPKEKGPKPAKPSSSAPKLVRAPRPVATPAPEAEVLAGVFTLKVRTTGTPLEVSEPSHPYTGESLTAASTTPTDPQWKIESVGEGYYRIVVQGSNRVLEVLGSETSNGTPLSLWTYYSGNNQLWRIEPVGEGYYKLIAKHSRKALTSKIPAEGGLQQWRYSGREDQQWKLEPATVKPPTMVASNVPGVGANNMSVYPNPSNGVVQMNYQLPESLPLGWVLYDQRGVVVRVSDYRRQTAGPHNQTLDFLTLPTGDYNLHLTVGTVTTQQPVIIRHPKGNTDETQASK</sequence>
<dbReference type="CDD" id="cd00161">
    <property type="entry name" value="beta-trefoil_Ricin-like"/>
    <property type="match status" value="1"/>
</dbReference>
<comment type="caution">
    <text evidence="3">The sequence shown here is derived from an EMBL/GenBank/DDBJ whole genome shotgun (WGS) entry which is preliminary data.</text>
</comment>
<feature type="compositionally biased region" description="Low complexity" evidence="1">
    <location>
        <begin position="261"/>
        <end position="277"/>
    </location>
</feature>
<evidence type="ECO:0000313" key="4">
    <source>
        <dbReference type="Proteomes" id="UP000194873"/>
    </source>
</evidence>
<dbReference type="SUPFAM" id="SSF50370">
    <property type="entry name" value="Ricin B-like lectins"/>
    <property type="match status" value="1"/>
</dbReference>
<dbReference type="PROSITE" id="PS51820">
    <property type="entry name" value="PA14"/>
    <property type="match status" value="1"/>
</dbReference>
<dbReference type="InterPro" id="IPR035992">
    <property type="entry name" value="Ricin_B-like_lectins"/>
</dbReference>
<dbReference type="NCBIfam" id="TIGR04183">
    <property type="entry name" value="Por_Secre_tail"/>
    <property type="match status" value="1"/>
</dbReference>
<evidence type="ECO:0000259" key="2">
    <source>
        <dbReference type="PROSITE" id="PS51820"/>
    </source>
</evidence>
<dbReference type="EMBL" id="MTSE01000004">
    <property type="protein sequence ID" value="OUJ74229.1"/>
    <property type="molecule type" value="Genomic_DNA"/>
</dbReference>
<name>A0A243WFJ5_9BACT</name>
<feature type="compositionally biased region" description="Polar residues" evidence="1">
    <location>
        <begin position="313"/>
        <end position="324"/>
    </location>
</feature>
<dbReference type="Proteomes" id="UP000194873">
    <property type="component" value="Unassembled WGS sequence"/>
</dbReference>
<gene>
    <name evidence="3" type="ORF">BXP70_10915</name>
</gene>
<feature type="region of interest" description="Disordered" evidence="1">
    <location>
        <begin position="300"/>
        <end position="326"/>
    </location>
</feature>
<dbReference type="PRINTS" id="PR01217">
    <property type="entry name" value="PRICHEXTENSN"/>
</dbReference>
<feature type="compositionally biased region" description="Pro residues" evidence="1">
    <location>
        <begin position="219"/>
        <end position="246"/>
    </location>
</feature>
<dbReference type="Pfam" id="PF07691">
    <property type="entry name" value="PA14"/>
    <property type="match status" value="1"/>
</dbReference>
<dbReference type="InterPro" id="IPR011658">
    <property type="entry name" value="PA14_dom"/>
</dbReference>
<dbReference type="Gene3D" id="3.90.182.10">
    <property type="entry name" value="Toxin - Anthrax Protective Antigen,domain 1"/>
    <property type="match status" value="1"/>
</dbReference>
<feature type="compositionally biased region" description="Low complexity" evidence="1">
    <location>
        <begin position="180"/>
        <end position="204"/>
    </location>
</feature>
<proteinExistence type="predicted"/>
<reference evidence="3 4" key="1">
    <citation type="submission" date="2017-01" db="EMBL/GenBank/DDBJ databases">
        <title>A new Hymenobacter.</title>
        <authorList>
            <person name="Liang Y."/>
            <person name="Feng F."/>
        </authorList>
    </citation>
    <scope>NUCLEOTIDE SEQUENCE [LARGE SCALE GENOMIC DNA]</scope>
    <source>
        <strain evidence="3">MIMBbqt21</strain>
    </source>
</reference>
<evidence type="ECO:0000256" key="1">
    <source>
        <dbReference type="SAM" id="MobiDB-lite"/>
    </source>
</evidence>
<protein>
    <recommendedName>
        <fullName evidence="2">PA14 domain-containing protein</fullName>
    </recommendedName>
</protein>
<dbReference type="SMART" id="SM00758">
    <property type="entry name" value="PA14"/>
    <property type="match status" value="1"/>
</dbReference>
<dbReference type="PROSITE" id="PS50231">
    <property type="entry name" value="RICIN_B_LECTIN"/>
    <property type="match status" value="1"/>
</dbReference>
<keyword evidence="4" id="KW-1185">Reference proteome</keyword>
<dbReference type="InterPro" id="IPR026444">
    <property type="entry name" value="Secre_tail"/>
</dbReference>